<protein>
    <submittedName>
        <fullName evidence="2">Substrate-specific component cbrt of putative cobalamin ecf transporter</fullName>
    </submittedName>
</protein>
<dbReference type="Gene3D" id="1.10.1760.20">
    <property type="match status" value="1"/>
</dbReference>
<feature type="transmembrane region" description="Helical" evidence="1">
    <location>
        <begin position="102"/>
        <end position="124"/>
    </location>
</feature>
<dbReference type="GO" id="GO:0016020">
    <property type="term" value="C:membrane"/>
    <property type="evidence" value="ECO:0007669"/>
    <property type="project" value="InterPro"/>
</dbReference>
<keyword evidence="1" id="KW-1133">Transmembrane helix</keyword>
<dbReference type="AlphaFoldDB" id="A0A0W8E558"/>
<feature type="transmembrane region" description="Helical" evidence="1">
    <location>
        <begin position="67"/>
        <end position="90"/>
    </location>
</feature>
<name>A0A0W8E558_9ZZZZ</name>
<dbReference type="EMBL" id="LNQE01001879">
    <property type="protein sequence ID" value="KUG03491.1"/>
    <property type="molecule type" value="Genomic_DNA"/>
</dbReference>
<gene>
    <name evidence="2" type="ORF">ASZ90_019127</name>
</gene>
<keyword evidence="1" id="KW-0812">Transmembrane</keyword>
<feature type="transmembrane region" description="Helical" evidence="1">
    <location>
        <begin position="36"/>
        <end position="55"/>
    </location>
</feature>
<keyword evidence="1" id="KW-0472">Membrane</keyword>
<sequence>MTKNSFVYGSRYIFSFLIILMLLAATVIPENPLYNLNWALLSTIIVFIGILAFFWQFEKGQVNSKMIALIATMSSLAAVSRIAFSAIVSLQPATFIVMITGYVFGAQIGFVVGAIAALVSNFFLGQGPWTPWQMFCWGMCGVLASMLSYKQEEFRLFSFTVLAGSCGIFYGWVINIWHWAAFMYPLNIKTFLAVYASSLVFDVIHAVGNVVFSLLFAGTFYTILCRFRKYI</sequence>
<feature type="transmembrane region" description="Helical" evidence="1">
    <location>
        <begin position="130"/>
        <end position="149"/>
    </location>
</feature>
<dbReference type="Pfam" id="PF07155">
    <property type="entry name" value="ECF-ribofla_trS"/>
    <property type="match status" value="1"/>
</dbReference>
<feature type="transmembrane region" description="Helical" evidence="1">
    <location>
        <begin position="12"/>
        <end position="29"/>
    </location>
</feature>
<organism evidence="2">
    <name type="scientific">hydrocarbon metagenome</name>
    <dbReference type="NCBI Taxonomy" id="938273"/>
    <lineage>
        <taxon>unclassified sequences</taxon>
        <taxon>metagenomes</taxon>
        <taxon>ecological metagenomes</taxon>
    </lineage>
</organism>
<evidence type="ECO:0000256" key="1">
    <source>
        <dbReference type="SAM" id="Phobius"/>
    </source>
</evidence>
<proteinExistence type="predicted"/>
<comment type="caution">
    <text evidence="2">The sequence shown here is derived from an EMBL/GenBank/DDBJ whole genome shotgun (WGS) entry which is preliminary data.</text>
</comment>
<evidence type="ECO:0000313" key="2">
    <source>
        <dbReference type="EMBL" id="KUG03491.1"/>
    </source>
</evidence>
<dbReference type="InterPro" id="IPR009825">
    <property type="entry name" value="ECF_substrate-spec-like"/>
</dbReference>
<accession>A0A0W8E558</accession>
<reference evidence="2" key="1">
    <citation type="journal article" date="2015" name="Proc. Natl. Acad. Sci. U.S.A.">
        <title>Networks of energetic and metabolic interactions define dynamics in microbial communities.</title>
        <authorList>
            <person name="Embree M."/>
            <person name="Liu J.K."/>
            <person name="Al-Bassam M.M."/>
            <person name="Zengler K."/>
        </authorList>
    </citation>
    <scope>NUCLEOTIDE SEQUENCE</scope>
</reference>
<feature type="transmembrane region" description="Helical" evidence="1">
    <location>
        <begin position="199"/>
        <end position="224"/>
    </location>
</feature>
<feature type="transmembrane region" description="Helical" evidence="1">
    <location>
        <begin position="156"/>
        <end position="179"/>
    </location>
</feature>